<dbReference type="EMBL" id="CP012801">
    <property type="protein sequence ID" value="ALJ57497.1"/>
    <property type="molecule type" value="Genomic_DNA"/>
</dbReference>
<reference evidence="1 2" key="1">
    <citation type="journal article" date="2015" name="Science">
        <title>Genetic determinants of in vivo fitness and diet responsiveness in multiple human gut Bacteroides.</title>
        <authorList>
            <person name="Wu M."/>
            <person name="McNulty N.P."/>
            <person name="Rodionov D.A."/>
            <person name="Khoroshkin M.S."/>
            <person name="Griffin N.W."/>
            <person name="Cheng J."/>
            <person name="Latreille P."/>
            <person name="Kerstetter R.A."/>
            <person name="Terrapon N."/>
            <person name="Henrissat B."/>
            <person name="Osterman A.L."/>
            <person name="Gordon J.I."/>
        </authorList>
    </citation>
    <scope>NUCLEOTIDE SEQUENCE [LARGE SCALE GENOMIC DNA]</scope>
    <source>
        <strain evidence="1 2">WH2</strain>
    </source>
</reference>
<dbReference type="Pfam" id="PF12686">
    <property type="entry name" value="DUF3800"/>
    <property type="match status" value="1"/>
</dbReference>
<evidence type="ECO:0000313" key="2">
    <source>
        <dbReference type="Proteomes" id="UP000061809"/>
    </source>
</evidence>
<organism evidence="1 2">
    <name type="scientific">Bacteroides cellulosilyticus</name>
    <dbReference type="NCBI Taxonomy" id="246787"/>
    <lineage>
        <taxon>Bacteria</taxon>
        <taxon>Pseudomonadati</taxon>
        <taxon>Bacteroidota</taxon>
        <taxon>Bacteroidia</taxon>
        <taxon>Bacteroidales</taxon>
        <taxon>Bacteroidaceae</taxon>
        <taxon>Bacteroides</taxon>
    </lineage>
</organism>
<evidence type="ECO:0008006" key="3">
    <source>
        <dbReference type="Google" id="ProtNLM"/>
    </source>
</evidence>
<dbReference type="Proteomes" id="UP000061809">
    <property type="component" value="Chromosome"/>
</dbReference>
<dbReference type="KEGG" id="bcel:BcellWH2_00221"/>
<accession>A0A0P0FT81</accession>
<proteinExistence type="predicted"/>
<dbReference type="PATRIC" id="fig|246787.4.peg.229"/>
<protein>
    <recommendedName>
        <fullName evidence="3">DUF3800 domain-containing protein</fullName>
    </recommendedName>
</protein>
<dbReference type="AlphaFoldDB" id="A0A0P0FT81"/>
<name>A0A0P0FT81_9BACE</name>
<gene>
    <name evidence="1" type="ORF">BcellWH2_00221</name>
</gene>
<dbReference type="InterPro" id="IPR024524">
    <property type="entry name" value="DUF3800"/>
</dbReference>
<evidence type="ECO:0000313" key="1">
    <source>
        <dbReference type="EMBL" id="ALJ57497.1"/>
    </source>
</evidence>
<sequence>MNGTYNIYCDESCHLEHDRQKAMVLGGIWCPYDNRKKISRELRALKRKYRLSPKFEIKWNKVSPSRIDFYLALVDFFFDNPDLHFRAFIIPDKSELQHEAFCQTHDEFYYKCYFRLLKTLLEPGASYNIYLDIKDTQGESKVQKLHEYLCNSRYDFDCEMIRRVQQVRSHELELVALADLFIGALSYVHRGLHDSKAKLEIIERIRQRSGYQLMRSTLYRENKFNLFVWHQV</sequence>